<dbReference type="Gene3D" id="3.30.70.2540">
    <property type="entry name" value="CRISPR-associated endoribonuclease Cas6/Csy4"/>
    <property type="match status" value="1"/>
</dbReference>
<dbReference type="InterPro" id="IPR042564">
    <property type="entry name" value="CRISPR-Cas6/Csy4_sf"/>
</dbReference>
<dbReference type="GO" id="GO:0004519">
    <property type="term" value="F:endonuclease activity"/>
    <property type="evidence" value="ECO:0007669"/>
    <property type="project" value="InterPro"/>
</dbReference>
<evidence type="ECO:0000313" key="1">
    <source>
        <dbReference type="EMBL" id="OAI27673.1"/>
    </source>
</evidence>
<name>A0A177PDY2_9GAMM</name>
<dbReference type="STRING" id="702114.A1355_18075"/>
<dbReference type="RefSeq" id="WP_064024389.1">
    <property type="nucleotide sequence ID" value="NZ_LUUK01000018.1"/>
</dbReference>
<evidence type="ECO:0000313" key="2">
    <source>
        <dbReference type="Proteomes" id="UP000077628"/>
    </source>
</evidence>
<proteinExistence type="predicted"/>
<dbReference type="EMBL" id="LUUK01000018">
    <property type="protein sequence ID" value="OAI27673.1"/>
    <property type="molecule type" value="Genomic_DNA"/>
</dbReference>
<dbReference type="NCBIfam" id="TIGR02563">
    <property type="entry name" value="cas_Csy4"/>
    <property type="match status" value="1"/>
</dbReference>
<gene>
    <name evidence="1" type="ORF">A1355_18075</name>
</gene>
<keyword evidence="2" id="KW-1185">Reference proteome</keyword>
<reference evidence="2" key="1">
    <citation type="submission" date="2016-03" db="EMBL/GenBank/DDBJ databases">
        <authorList>
            <person name="Heylen K."/>
            <person name="De Vos P."/>
            <person name="Vekeman B."/>
        </authorList>
    </citation>
    <scope>NUCLEOTIDE SEQUENCE [LARGE SCALE GENOMIC DNA]</scope>
    <source>
        <strain evidence="2">R-45383</strain>
    </source>
</reference>
<sequence length="59" mass="6577">MAQYSRRRAYRHATPFIRLQSLSNGQSFCLWIGKSAVAAPLAGHFSTYGLSRTATVPEF</sequence>
<dbReference type="InterPro" id="IPR013396">
    <property type="entry name" value="CRISPR-assoc_prot_Csy4"/>
</dbReference>
<dbReference type="Proteomes" id="UP000077628">
    <property type="component" value="Unassembled WGS sequence"/>
</dbReference>
<dbReference type="AlphaFoldDB" id="A0A177PDY2"/>
<dbReference type="Pfam" id="PF09618">
    <property type="entry name" value="Cas_Csy4"/>
    <property type="match status" value="1"/>
</dbReference>
<dbReference type="GO" id="GO:0043571">
    <property type="term" value="P:maintenance of CRISPR repeat elements"/>
    <property type="evidence" value="ECO:0007669"/>
    <property type="project" value="InterPro"/>
</dbReference>
<accession>A0A177PDY2</accession>
<comment type="caution">
    <text evidence="1">The sequence shown here is derived from an EMBL/GenBank/DDBJ whole genome shotgun (WGS) entry which is preliminary data.</text>
</comment>
<protein>
    <submittedName>
        <fullName evidence="1">Uncharacterized protein</fullName>
    </submittedName>
</protein>
<organism evidence="1 2">
    <name type="scientific">Methylomonas koyamae</name>
    <dbReference type="NCBI Taxonomy" id="702114"/>
    <lineage>
        <taxon>Bacteria</taxon>
        <taxon>Pseudomonadati</taxon>
        <taxon>Pseudomonadota</taxon>
        <taxon>Gammaproteobacteria</taxon>
        <taxon>Methylococcales</taxon>
        <taxon>Methylococcaceae</taxon>
        <taxon>Methylomonas</taxon>
    </lineage>
</organism>